<feature type="compositionally biased region" description="Basic and acidic residues" evidence="7">
    <location>
        <begin position="634"/>
        <end position="657"/>
    </location>
</feature>
<dbReference type="PANTHER" id="PTHR43791:SF32">
    <property type="entry name" value="MAJOR FACILITATOR SUPERFAMILY (MFS) PROFILE DOMAIN-CONTAINING PROTEIN"/>
    <property type="match status" value="1"/>
</dbReference>
<feature type="transmembrane region" description="Helical" evidence="8">
    <location>
        <begin position="210"/>
        <end position="231"/>
    </location>
</feature>
<name>A0A8H5AI01_FUSOX</name>
<feature type="transmembrane region" description="Helical" evidence="8">
    <location>
        <begin position="324"/>
        <end position="345"/>
    </location>
</feature>
<dbReference type="Gene3D" id="1.20.5.170">
    <property type="match status" value="1"/>
</dbReference>
<dbReference type="PROSITE" id="PS50850">
    <property type="entry name" value="MFS"/>
    <property type="match status" value="1"/>
</dbReference>
<feature type="transmembrane region" description="Helical" evidence="8">
    <location>
        <begin position="178"/>
        <end position="198"/>
    </location>
</feature>
<proteinExistence type="predicted"/>
<dbReference type="InterPro" id="IPR020846">
    <property type="entry name" value="MFS_dom"/>
</dbReference>
<evidence type="ECO:0000256" key="1">
    <source>
        <dbReference type="ARBA" id="ARBA00004141"/>
    </source>
</evidence>
<dbReference type="InterPro" id="IPR004827">
    <property type="entry name" value="bZIP"/>
</dbReference>
<feature type="compositionally biased region" description="Basic and acidic residues" evidence="7">
    <location>
        <begin position="526"/>
        <end position="549"/>
    </location>
</feature>
<dbReference type="InterPro" id="IPR036259">
    <property type="entry name" value="MFS_trans_sf"/>
</dbReference>
<evidence type="ECO:0000256" key="7">
    <source>
        <dbReference type="SAM" id="MobiDB-lite"/>
    </source>
</evidence>
<keyword evidence="4 8" id="KW-1133">Transmembrane helix</keyword>
<feature type="transmembrane region" description="Helical" evidence="8">
    <location>
        <begin position="351"/>
        <end position="371"/>
    </location>
</feature>
<dbReference type="GO" id="GO:0003700">
    <property type="term" value="F:DNA-binding transcription factor activity"/>
    <property type="evidence" value="ECO:0007669"/>
    <property type="project" value="InterPro"/>
</dbReference>
<dbReference type="InterPro" id="IPR021833">
    <property type="entry name" value="DUF3425"/>
</dbReference>
<keyword evidence="2" id="KW-0813">Transport</keyword>
<feature type="compositionally biased region" description="Basic and acidic residues" evidence="7">
    <location>
        <begin position="7"/>
        <end position="22"/>
    </location>
</feature>
<organism evidence="10 11">
    <name type="scientific">Fusarium oxysporum</name>
    <name type="common">Fusarium vascular wilt</name>
    <dbReference type="NCBI Taxonomy" id="5507"/>
    <lineage>
        <taxon>Eukaryota</taxon>
        <taxon>Fungi</taxon>
        <taxon>Dikarya</taxon>
        <taxon>Ascomycota</taxon>
        <taxon>Pezizomycotina</taxon>
        <taxon>Sordariomycetes</taxon>
        <taxon>Hypocreomycetidae</taxon>
        <taxon>Hypocreales</taxon>
        <taxon>Nectriaceae</taxon>
        <taxon>Fusarium</taxon>
        <taxon>Fusarium oxysporum species complex</taxon>
    </lineage>
</organism>
<dbReference type="Gene3D" id="1.20.1250.20">
    <property type="entry name" value="MFS general substrate transporter like domains"/>
    <property type="match status" value="2"/>
</dbReference>
<evidence type="ECO:0000256" key="2">
    <source>
        <dbReference type="ARBA" id="ARBA00022448"/>
    </source>
</evidence>
<comment type="caution">
    <text evidence="10">The sequence shown here is derived from an EMBL/GenBank/DDBJ whole genome shotgun (WGS) entry which is preliminary data.</text>
</comment>
<evidence type="ECO:0000313" key="11">
    <source>
        <dbReference type="Proteomes" id="UP000558688"/>
    </source>
</evidence>
<feature type="transmembrane region" description="Helical" evidence="8">
    <location>
        <begin position="446"/>
        <end position="468"/>
    </location>
</feature>
<gene>
    <name evidence="10" type="ORF">FOXYS1_5591</name>
</gene>
<dbReference type="PANTHER" id="PTHR43791">
    <property type="entry name" value="PERMEASE-RELATED"/>
    <property type="match status" value="1"/>
</dbReference>
<evidence type="ECO:0000259" key="9">
    <source>
        <dbReference type="PROSITE" id="PS50850"/>
    </source>
</evidence>
<reference evidence="10" key="1">
    <citation type="submission" date="2020-02" db="EMBL/GenBank/DDBJ databases">
        <title>Identification and distribution of gene clusters putatively required for synthesis of sphingolipid metabolism inhibitors in phylogenetically diverse species of the filamentous fungus Fusarium.</title>
        <authorList>
            <person name="Kim H.-S."/>
            <person name="Busman M."/>
            <person name="Brown D.W."/>
            <person name="Divon H."/>
            <person name="Uhlig S."/>
            <person name="Proctor R.H."/>
        </authorList>
    </citation>
    <scope>NUCLEOTIDE SEQUENCE [LARGE SCALE GENOMIC DNA]</scope>
    <source>
        <strain evidence="10">NRRL 39464</strain>
    </source>
</reference>
<feature type="transmembrane region" description="Helical" evidence="8">
    <location>
        <begin position="116"/>
        <end position="135"/>
    </location>
</feature>
<dbReference type="GO" id="GO:0022857">
    <property type="term" value="F:transmembrane transporter activity"/>
    <property type="evidence" value="ECO:0007669"/>
    <property type="project" value="InterPro"/>
</dbReference>
<dbReference type="GO" id="GO:0016020">
    <property type="term" value="C:membrane"/>
    <property type="evidence" value="ECO:0007669"/>
    <property type="project" value="UniProtKB-SubCell"/>
</dbReference>
<dbReference type="PROSITE" id="PS00036">
    <property type="entry name" value="BZIP_BASIC"/>
    <property type="match status" value="1"/>
</dbReference>
<dbReference type="CDD" id="cd14688">
    <property type="entry name" value="bZIP_YAP"/>
    <property type="match status" value="1"/>
</dbReference>
<dbReference type="AlphaFoldDB" id="A0A8H5AI01"/>
<dbReference type="Pfam" id="PF11905">
    <property type="entry name" value="DUF3425"/>
    <property type="match status" value="1"/>
</dbReference>
<dbReference type="InterPro" id="IPR011701">
    <property type="entry name" value="MFS"/>
</dbReference>
<dbReference type="InterPro" id="IPR046347">
    <property type="entry name" value="bZIP_sf"/>
</dbReference>
<evidence type="ECO:0000313" key="10">
    <source>
        <dbReference type="EMBL" id="KAF5263655.1"/>
    </source>
</evidence>
<keyword evidence="5 8" id="KW-0472">Membrane</keyword>
<dbReference type="Pfam" id="PF07690">
    <property type="entry name" value="MFS_1"/>
    <property type="match status" value="1"/>
</dbReference>
<evidence type="ECO:0000256" key="5">
    <source>
        <dbReference type="ARBA" id="ARBA00023136"/>
    </source>
</evidence>
<feature type="domain" description="Major facilitator superfamily (MFS) profile" evidence="9">
    <location>
        <begin position="50"/>
        <end position="473"/>
    </location>
</feature>
<evidence type="ECO:0000256" key="6">
    <source>
        <dbReference type="ARBA" id="ARBA00023180"/>
    </source>
</evidence>
<keyword evidence="6" id="KW-0325">Glycoprotein</keyword>
<dbReference type="FunFam" id="1.20.1250.20:FF:000516">
    <property type="entry name" value="Alternative sulfate transporter"/>
    <property type="match status" value="1"/>
</dbReference>
<dbReference type="EMBL" id="JAAFOW010000868">
    <property type="protein sequence ID" value="KAF5263655.1"/>
    <property type="molecule type" value="Genomic_DNA"/>
</dbReference>
<accession>A0A8H5AI01</accession>
<sequence>MALYKSTKMDHVQADKETHDLDDTPQSIVAHPTWTDDEEKAVVRKLDMILMPLLVLGFYALQLDRSNISNALTDTLTTDLNITKDDVNLGDQLMMAGIIIAEIPSNIILQKLGAPIWLTGQVLIWGTVALTQAWVTNVHSFFATRFLLGFFEAGFIPGGQYMLALFYREKELALRTSVFYFGNYFATATGSLIAAGVLQMGGIAGLAGWQWLFIIEGIFTLLVFFVFILLLPRSPIHTKPIHGRFDLFTSREREIMHDRIYQEDISKTEAHAKITFRGVTAALTDYRIWIHTILNVISLAPKGGLQLYGPTIIRSLGFSKINSNLLNSVSSFLVIFLSFAIAWASDKTKQRGLWCMVAFLWSITFGGALFGSTDKDKWTKYALFTLLSSGNALSQGLNDAWLSINTRSAEKRSIGLALVVIGSNAGGLAGKQLFRESDAPKYTKGFLAIVLLYVAALPITAVIMGVYWRQNKKLERELVENEGDVDEQDVMKNDGISSLSTADSQMPVDPGSITSPVKLSICTPRQDPRAIMDSPHTDEKNTTLNEQERKKLRNRLSQRAFRRRQAECIRELKNRVNADQRSDSERVEALQKENRLLRQQLIDVQTKMSRMMASVQLLSDSVAKTLDDTASGEGDERRRDGERERDRRVNGKTRNDEQIVEESALQSIDLEAFDPSILDFDAPFSSSNVSAPTTDNGISSELINVSGTSPFYSQIPNIWSHEYQMGMQPYLTAINATAESSMVLGKDYSFTNSPFSDHIQLLQRMLKNKLNTLGFVPEGHNPVQSVYQPVLMVLSMFNSMTRPDVMAWYAKTRFYHIIELTAWQLYPSSATFNKLHPRYRPTTAQLENPHPGIIDWIPFPTIRDRLIQLHSANPHIDQIFCDAVTGYVVEALMSDLVLGAPQITVYVRVTDLINTMSSGTSESENTIAMLPAPDISTLFSSPAYARAAFNKLNMDKGAGYYKIDPAFFEKYPELWDQASDLTATGMPLKPKYQKILTYPKPLDSSTVETYRSFIDFSLDAANTISMSP</sequence>
<keyword evidence="3 8" id="KW-0812">Transmembrane</keyword>
<protein>
    <recommendedName>
        <fullName evidence="9">Major facilitator superfamily (MFS) profile domain-containing protein</fullName>
    </recommendedName>
</protein>
<feature type="region of interest" description="Disordered" evidence="7">
    <location>
        <begin position="626"/>
        <end position="658"/>
    </location>
</feature>
<evidence type="ECO:0000256" key="3">
    <source>
        <dbReference type="ARBA" id="ARBA00022692"/>
    </source>
</evidence>
<evidence type="ECO:0000256" key="8">
    <source>
        <dbReference type="SAM" id="Phobius"/>
    </source>
</evidence>
<dbReference type="Proteomes" id="UP000558688">
    <property type="component" value="Unassembled WGS sequence"/>
</dbReference>
<feature type="region of interest" description="Disordered" evidence="7">
    <location>
        <begin position="498"/>
        <end position="552"/>
    </location>
</feature>
<dbReference type="SUPFAM" id="SSF57959">
    <property type="entry name" value="Leucine zipper domain"/>
    <property type="match status" value="1"/>
</dbReference>
<comment type="subcellular location">
    <subcellularLocation>
        <location evidence="1">Membrane</location>
        <topology evidence="1">Multi-pass membrane protein</topology>
    </subcellularLocation>
</comment>
<evidence type="ECO:0000256" key="4">
    <source>
        <dbReference type="ARBA" id="ARBA00022989"/>
    </source>
</evidence>
<dbReference type="SUPFAM" id="SSF103473">
    <property type="entry name" value="MFS general substrate transporter"/>
    <property type="match status" value="1"/>
</dbReference>
<feature type="transmembrane region" description="Helical" evidence="8">
    <location>
        <begin position="147"/>
        <end position="166"/>
    </location>
</feature>
<feature type="region of interest" description="Disordered" evidence="7">
    <location>
        <begin position="1"/>
        <end position="28"/>
    </location>
</feature>